<proteinExistence type="predicted"/>
<accession>L1QNH8</accession>
<feature type="transmembrane region" description="Helical" evidence="5">
    <location>
        <begin position="249"/>
        <end position="266"/>
    </location>
</feature>
<dbReference type="HOGENOM" id="CLU_022017_0_0_9"/>
<dbReference type="PANTHER" id="PTHR43424:SF1">
    <property type="entry name" value="LOCUS PUTATIVE PROTEIN 1-RELATED"/>
    <property type="match status" value="1"/>
</dbReference>
<feature type="transmembrane region" description="Helical" evidence="5">
    <location>
        <begin position="209"/>
        <end position="226"/>
    </location>
</feature>
<dbReference type="Proteomes" id="UP000010420">
    <property type="component" value="Unassembled WGS sequence"/>
</dbReference>
<evidence type="ECO:0000313" key="6">
    <source>
        <dbReference type="EMBL" id="EKY29476.1"/>
    </source>
</evidence>
<dbReference type="Pfam" id="PF01943">
    <property type="entry name" value="Polysacc_synt"/>
    <property type="match status" value="1"/>
</dbReference>
<keyword evidence="4 5" id="KW-0472">Membrane</keyword>
<gene>
    <name evidence="6" type="ORF">HMPREF0216_00183</name>
</gene>
<feature type="transmembrane region" description="Helical" evidence="5">
    <location>
        <begin position="287"/>
        <end position="306"/>
    </location>
</feature>
<feature type="transmembrane region" description="Helical" evidence="5">
    <location>
        <begin position="112"/>
        <end position="134"/>
    </location>
</feature>
<dbReference type="InterPro" id="IPR052556">
    <property type="entry name" value="PolySynth_Transporter"/>
</dbReference>
<feature type="transmembrane region" description="Helical" evidence="5">
    <location>
        <begin position="146"/>
        <end position="163"/>
    </location>
</feature>
<dbReference type="PANTHER" id="PTHR43424">
    <property type="entry name" value="LOCUS PUTATIVE PROTEIN 1-RELATED"/>
    <property type="match status" value="1"/>
</dbReference>
<evidence type="ECO:0000256" key="1">
    <source>
        <dbReference type="ARBA" id="ARBA00004141"/>
    </source>
</evidence>
<comment type="subcellular location">
    <subcellularLocation>
        <location evidence="1">Membrane</location>
        <topology evidence="1">Multi-pass membrane protein</topology>
    </subcellularLocation>
</comment>
<evidence type="ECO:0000256" key="3">
    <source>
        <dbReference type="ARBA" id="ARBA00022989"/>
    </source>
</evidence>
<dbReference type="OrthoDB" id="9815702at2"/>
<dbReference type="InterPro" id="IPR002797">
    <property type="entry name" value="Polysacc_synth"/>
</dbReference>
<reference evidence="6 7" key="1">
    <citation type="submission" date="2012-05" db="EMBL/GenBank/DDBJ databases">
        <authorList>
            <person name="Weinstock G."/>
            <person name="Sodergren E."/>
            <person name="Lobos E.A."/>
            <person name="Fulton L."/>
            <person name="Fulton R."/>
            <person name="Courtney L."/>
            <person name="Fronick C."/>
            <person name="O'Laughlin M."/>
            <person name="Godfrey J."/>
            <person name="Wilson R.M."/>
            <person name="Miner T."/>
            <person name="Farmer C."/>
            <person name="Delehaunty K."/>
            <person name="Cordes M."/>
            <person name="Minx P."/>
            <person name="Tomlinson C."/>
            <person name="Chen J."/>
            <person name="Wollam A."/>
            <person name="Pepin K.H."/>
            <person name="Bhonagiri V."/>
            <person name="Zhang X."/>
            <person name="Suruliraj S."/>
            <person name="Warren W."/>
            <person name="Mitreva M."/>
            <person name="Mardis E.R."/>
            <person name="Wilson R.K."/>
        </authorList>
    </citation>
    <scope>NUCLEOTIDE SEQUENCE [LARGE SCALE GENOMIC DNA]</scope>
    <source>
        <strain evidence="6 7">DSM 1785</strain>
    </source>
</reference>
<dbReference type="PATRIC" id="fig|545697.3.peg.180"/>
<dbReference type="EMBL" id="AMEZ01000007">
    <property type="protein sequence ID" value="EKY29476.1"/>
    <property type="molecule type" value="Genomic_DNA"/>
</dbReference>
<organism evidence="6 7">
    <name type="scientific">Clostridium celatum DSM 1785</name>
    <dbReference type="NCBI Taxonomy" id="545697"/>
    <lineage>
        <taxon>Bacteria</taxon>
        <taxon>Bacillati</taxon>
        <taxon>Bacillota</taxon>
        <taxon>Clostridia</taxon>
        <taxon>Eubacteriales</taxon>
        <taxon>Clostridiaceae</taxon>
        <taxon>Clostridium</taxon>
    </lineage>
</organism>
<evidence type="ECO:0000256" key="2">
    <source>
        <dbReference type="ARBA" id="ARBA00022692"/>
    </source>
</evidence>
<evidence type="ECO:0000313" key="7">
    <source>
        <dbReference type="Proteomes" id="UP000010420"/>
    </source>
</evidence>
<keyword evidence="3 5" id="KW-1133">Transmembrane helix</keyword>
<feature type="transmembrane region" description="Helical" evidence="5">
    <location>
        <begin position="49"/>
        <end position="65"/>
    </location>
</feature>
<keyword evidence="7" id="KW-1185">Reference proteome</keyword>
<dbReference type="eggNOG" id="COG2244">
    <property type="taxonomic scope" value="Bacteria"/>
</dbReference>
<evidence type="ECO:0000256" key="5">
    <source>
        <dbReference type="SAM" id="Phobius"/>
    </source>
</evidence>
<dbReference type="GO" id="GO:0016020">
    <property type="term" value="C:membrane"/>
    <property type="evidence" value="ECO:0007669"/>
    <property type="project" value="UniProtKB-SubCell"/>
</dbReference>
<feature type="transmembrane region" description="Helical" evidence="5">
    <location>
        <begin position="85"/>
        <end position="106"/>
    </location>
</feature>
<protein>
    <submittedName>
        <fullName evidence="6">Polysaccharide biosynthesis protein</fullName>
    </submittedName>
</protein>
<dbReference type="STRING" id="545697.HMPREF0216_00183"/>
<comment type="caution">
    <text evidence="6">The sequence shown here is derived from an EMBL/GenBank/DDBJ whole genome shotgun (WGS) entry which is preliminary data.</text>
</comment>
<feature type="transmembrane region" description="Helical" evidence="5">
    <location>
        <begin position="9"/>
        <end position="29"/>
    </location>
</feature>
<dbReference type="AlphaFoldDB" id="L1QNH8"/>
<dbReference type="RefSeq" id="WP_005209993.1">
    <property type="nucleotide sequence ID" value="NZ_KB291602.1"/>
</dbReference>
<evidence type="ECO:0000256" key="4">
    <source>
        <dbReference type="ARBA" id="ARBA00023136"/>
    </source>
</evidence>
<name>L1QNH8_9CLOT</name>
<sequence>MGGSVKKNYLYNLIYQVTAVILPLITMPYVSRVLDADGIGINSYTNANMQYFILLGSLGISTYATKQIATVREKGDKLRRNFWEIFSIQFIGCMMAYLIFICVLGTRKDLGLYYFLQGFFILGTALDVSWYFLGIENFKNASIRNFLVKVISVILIFIFVKTKNDLGKYIFINSFTMFLGQLIMWIYIGKDILKFKGIKKFNSIRHIRPVLALFIPQMATQVYMVLDKTMTGKLSNTLQVGYYDQSQKIIRVLLTVLTSLGMVMLPRIANLHSKDAHDEIKLYLKKAFSLISFLAIPMAFGIMGVSERFIPLFFGRQYESVVPLTIISSIMVIIIGLGNVFGTQYMLATGKNSQYTVSVCVGAAINFYFKCYINT</sequence>
<feature type="transmembrane region" description="Helical" evidence="5">
    <location>
        <begin position="321"/>
        <end position="341"/>
    </location>
</feature>
<feature type="transmembrane region" description="Helical" evidence="5">
    <location>
        <begin position="169"/>
        <end position="188"/>
    </location>
</feature>
<keyword evidence="2 5" id="KW-0812">Transmembrane</keyword>